<protein>
    <recommendedName>
        <fullName evidence="1">RNase H type-1 domain-containing protein</fullName>
    </recommendedName>
</protein>
<dbReference type="Proteomes" id="UP001345219">
    <property type="component" value="Chromosome 15"/>
</dbReference>
<dbReference type="InterPro" id="IPR044730">
    <property type="entry name" value="RNase_H-like_dom_plant"/>
</dbReference>
<dbReference type="InterPro" id="IPR002156">
    <property type="entry name" value="RNaseH_domain"/>
</dbReference>
<reference evidence="2 3" key="1">
    <citation type="journal article" date="2023" name="Hortic Res">
        <title>Pangenome of water caltrop reveals structural variations and asymmetric subgenome divergence after allopolyploidization.</title>
        <authorList>
            <person name="Zhang X."/>
            <person name="Chen Y."/>
            <person name="Wang L."/>
            <person name="Yuan Y."/>
            <person name="Fang M."/>
            <person name="Shi L."/>
            <person name="Lu R."/>
            <person name="Comes H.P."/>
            <person name="Ma Y."/>
            <person name="Chen Y."/>
            <person name="Huang G."/>
            <person name="Zhou Y."/>
            <person name="Zheng Z."/>
            <person name="Qiu Y."/>
        </authorList>
    </citation>
    <scope>NUCLEOTIDE SEQUENCE [LARGE SCALE GENOMIC DNA]</scope>
    <source>
        <tissue evidence="2">Roots</tissue>
    </source>
</reference>
<name>A0AAN7K4T1_9MYRT</name>
<accession>A0AAN7K4T1</accession>
<proteinExistence type="predicted"/>
<dbReference type="CDD" id="cd06222">
    <property type="entry name" value="RNase_H_like"/>
    <property type="match status" value="1"/>
</dbReference>
<evidence type="ECO:0000259" key="1">
    <source>
        <dbReference type="Pfam" id="PF13456"/>
    </source>
</evidence>
<dbReference type="GO" id="GO:0004523">
    <property type="term" value="F:RNA-DNA hybrid ribonuclease activity"/>
    <property type="evidence" value="ECO:0007669"/>
    <property type="project" value="InterPro"/>
</dbReference>
<dbReference type="InterPro" id="IPR036397">
    <property type="entry name" value="RNaseH_sf"/>
</dbReference>
<comment type="caution">
    <text evidence="2">The sequence shown here is derived from an EMBL/GenBank/DDBJ whole genome shotgun (WGS) entry which is preliminary data.</text>
</comment>
<dbReference type="SUPFAM" id="SSF53098">
    <property type="entry name" value="Ribonuclease H-like"/>
    <property type="match status" value="1"/>
</dbReference>
<sequence length="163" mass="18027">MEPVLLWFKGVAPQVGLVSGNIIGALAGFEKRQGPYFQPHQRTQFTSDLNLPKLWMPPHDNSLKIKVDGAFDSLTRTAGSGIIVKNSCRELIQRVEEPFTCSSALEAEARATLSGLCLAQDHNWHKVIVKSNSQILIDALKDAGGFPHPKGYENRTARTFKNK</sequence>
<dbReference type="Pfam" id="PF13456">
    <property type="entry name" value="RVT_3"/>
    <property type="match status" value="1"/>
</dbReference>
<dbReference type="EMBL" id="JAXIOK010000012">
    <property type="protein sequence ID" value="KAK4758241.1"/>
    <property type="molecule type" value="Genomic_DNA"/>
</dbReference>
<dbReference type="PANTHER" id="PTHR47074:SF73">
    <property type="entry name" value="OS04G0448401 PROTEIN"/>
    <property type="match status" value="1"/>
</dbReference>
<dbReference type="Gene3D" id="3.30.420.10">
    <property type="entry name" value="Ribonuclease H-like superfamily/Ribonuclease H"/>
    <property type="match status" value="1"/>
</dbReference>
<dbReference type="AlphaFoldDB" id="A0AAN7K4T1"/>
<feature type="domain" description="RNase H type-1" evidence="1">
    <location>
        <begin position="67"/>
        <end position="142"/>
    </location>
</feature>
<dbReference type="PANTHER" id="PTHR47074">
    <property type="entry name" value="BNAC02G40300D PROTEIN"/>
    <property type="match status" value="1"/>
</dbReference>
<dbReference type="GO" id="GO:0003676">
    <property type="term" value="F:nucleic acid binding"/>
    <property type="evidence" value="ECO:0007669"/>
    <property type="project" value="InterPro"/>
</dbReference>
<dbReference type="InterPro" id="IPR012337">
    <property type="entry name" value="RNaseH-like_sf"/>
</dbReference>
<evidence type="ECO:0000313" key="2">
    <source>
        <dbReference type="EMBL" id="KAK4758241.1"/>
    </source>
</evidence>
<organism evidence="2 3">
    <name type="scientific">Trapa incisa</name>
    <dbReference type="NCBI Taxonomy" id="236973"/>
    <lineage>
        <taxon>Eukaryota</taxon>
        <taxon>Viridiplantae</taxon>
        <taxon>Streptophyta</taxon>
        <taxon>Embryophyta</taxon>
        <taxon>Tracheophyta</taxon>
        <taxon>Spermatophyta</taxon>
        <taxon>Magnoliopsida</taxon>
        <taxon>eudicotyledons</taxon>
        <taxon>Gunneridae</taxon>
        <taxon>Pentapetalae</taxon>
        <taxon>rosids</taxon>
        <taxon>malvids</taxon>
        <taxon>Myrtales</taxon>
        <taxon>Lythraceae</taxon>
        <taxon>Trapa</taxon>
    </lineage>
</organism>
<dbReference type="InterPro" id="IPR052929">
    <property type="entry name" value="RNase_H-like_EbsB-rel"/>
</dbReference>
<evidence type="ECO:0000313" key="3">
    <source>
        <dbReference type="Proteomes" id="UP001345219"/>
    </source>
</evidence>
<gene>
    <name evidence="2" type="ORF">SAY87_019542</name>
</gene>
<keyword evidence="3" id="KW-1185">Reference proteome</keyword>